<dbReference type="EMBL" id="AM920438">
    <property type="protein sequence ID" value="CAP79578.1"/>
    <property type="molecule type" value="Genomic_DNA"/>
</dbReference>
<dbReference type="OrthoDB" id="4691160at2759"/>
<dbReference type="AlphaFoldDB" id="B6HWD4"/>
<accession>B6HWD4</accession>
<keyword evidence="3" id="KW-1185">Reference proteome</keyword>
<dbReference type="STRING" id="500485.B6HWD4"/>
<dbReference type="VEuPathDB" id="FungiDB:PCH_Pc23g00840"/>
<proteinExistence type="predicted"/>
<feature type="signal peptide" evidence="1">
    <location>
        <begin position="1"/>
        <end position="19"/>
    </location>
</feature>
<dbReference type="Proteomes" id="UP000000724">
    <property type="component" value="Contig Pc00c23"/>
</dbReference>
<reference evidence="2 3" key="1">
    <citation type="journal article" date="2008" name="Nat. Biotechnol.">
        <title>Genome sequencing and analysis of the filamentous fungus Penicillium chrysogenum.</title>
        <authorList>
            <person name="van den Berg M.A."/>
            <person name="Albang R."/>
            <person name="Albermann K."/>
            <person name="Badger J.H."/>
            <person name="Daran J.-M."/>
            <person name="Driessen A.J.M."/>
            <person name="Garcia-Estrada C."/>
            <person name="Fedorova N.D."/>
            <person name="Harris D.M."/>
            <person name="Heijne W.H.M."/>
            <person name="Joardar V.S."/>
            <person name="Kiel J.A.K.W."/>
            <person name="Kovalchuk A."/>
            <person name="Martin J.F."/>
            <person name="Nierman W.C."/>
            <person name="Nijland J.G."/>
            <person name="Pronk J.T."/>
            <person name="Roubos J.A."/>
            <person name="van der Klei I.J."/>
            <person name="van Peij N.N.M.E."/>
            <person name="Veenhuis M."/>
            <person name="von Doehren H."/>
            <person name="Wagner C."/>
            <person name="Wortman J.R."/>
            <person name="Bovenberg R.A.L."/>
        </authorList>
    </citation>
    <scope>NUCLEOTIDE SEQUENCE [LARGE SCALE GENOMIC DNA]</scope>
    <source>
        <strain evidence="3">ATCC 28089 / DSM 1075 / NRRL 1951 / Wisconsin 54-1255</strain>
    </source>
</reference>
<evidence type="ECO:0000313" key="3">
    <source>
        <dbReference type="Proteomes" id="UP000000724"/>
    </source>
</evidence>
<dbReference type="HOGENOM" id="CLU_139303_1_0_1"/>
<protein>
    <submittedName>
        <fullName evidence="2">Pc23g00840 protein</fullName>
    </submittedName>
</protein>
<feature type="chain" id="PRO_5002843791" evidence="1">
    <location>
        <begin position="20"/>
        <end position="161"/>
    </location>
</feature>
<gene>
    <name evidence="2" type="ORF">Pc23g00840</name>
    <name evidence="2" type="ORF">PCH_Pc23g00840</name>
</gene>
<sequence length="161" mass="18111">MHYITALSLIASLLGMVAATGNSVRRYVQLRAWGQPGCRASNLGEEGIYSDYIGLCVPFGNYDTIRSVSVESVESGCTLYIYRNLQCHSERIEVPLMKCVSGEHEYKMYILEVVANRMHNWEIWKAALNCIVLTCSVSFAPQLMQEGVFETRTTTEKITGR</sequence>
<evidence type="ECO:0000256" key="1">
    <source>
        <dbReference type="SAM" id="SignalP"/>
    </source>
</evidence>
<name>B6HWD4_PENRW</name>
<dbReference type="BioCyc" id="PCHR:PC23G00840-MONOMER"/>
<evidence type="ECO:0000313" key="2">
    <source>
        <dbReference type="EMBL" id="CAP79578.1"/>
    </source>
</evidence>
<organism evidence="2 3">
    <name type="scientific">Penicillium rubens (strain ATCC 28089 / DSM 1075 / NRRL 1951 / Wisconsin 54-1255)</name>
    <name type="common">Penicillium chrysogenum</name>
    <dbReference type="NCBI Taxonomy" id="500485"/>
    <lineage>
        <taxon>Eukaryota</taxon>
        <taxon>Fungi</taxon>
        <taxon>Dikarya</taxon>
        <taxon>Ascomycota</taxon>
        <taxon>Pezizomycotina</taxon>
        <taxon>Eurotiomycetes</taxon>
        <taxon>Eurotiomycetidae</taxon>
        <taxon>Eurotiales</taxon>
        <taxon>Aspergillaceae</taxon>
        <taxon>Penicillium</taxon>
        <taxon>Penicillium chrysogenum species complex</taxon>
    </lineage>
</organism>
<dbReference type="OMA" id="HEYKMYI"/>
<keyword evidence="1" id="KW-0732">Signal</keyword>